<gene>
    <name evidence="2" type="ORF">NCTC8258_01064</name>
</gene>
<sequence length="60" mass="6560">MSGACATIEEMREARRQNRNTRPALTKHTPVEHQRQGLPLIRSAGKAQALITFESVASGS</sequence>
<evidence type="ECO:0000313" key="3">
    <source>
        <dbReference type="Proteomes" id="UP000255509"/>
    </source>
</evidence>
<dbReference type="Proteomes" id="UP000255509">
    <property type="component" value="Unassembled WGS sequence"/>
</dbReference>
<dbReference type="EMBL" id="UGXS01000004">
    <property type="protein sequence ID" value="SUH13421.1"/>
    <property type="molecule type" value="Genomic_DNA"/>
</dbReference>
<evidence type="ECO:0000256" key="1">
    <source>
        <dbReference type="SAM" id="MobiDB-lite"/>
    </source>
</evidence>
<protein>
    <submittedName>
        <fullName evidence="2">Putative Fe-S oxidoreductase family 2</fullName>
    </submittedName>
</protein>
<feature type="region of interest" description="Disordered" evidence="1">
    <location>
        <begin position="1"/>
        <end position="37"/>
    </location>
</feature>
<organism evidence="2 3">
    <name type="scientific">Salmonella enterica I</name>
    <dbReference type="NCBI Taxonomy" id="59201"/>
    <lineage>
        <taxon>Bacteria</taxon>
        <taxon>Pseudomonadati</taxon>
        <taxon>Pseudomonadota</taxon>
        <taxon>Gammaproteobacteria</taxon>
        <taxon>Enterobacterales</taxon>
        <taxon>Enterobacteriaceae</taxon>
        <taxon>Salmonella</taxon>
    </lineage>
</organism>
<evidence type="ECO:0000313" key="2">
    <source>
        <dbReference type="EMBL" id="SUH13421.1"/>
    </source>
</evidence>
<reference evidence="2 3" key="1">
    <citation type="submission" date="2018-06" db="EMBL/GenBank/DDBJ databases">
        <authorList>
            <consortium name="Pathogen Informatics"/>
            <person name="Doyle S."/>
        </authorList>
    </citation>
    <scope>NUCLEOTIDE SEQUENCE [LARGE SCALE GENOMIC DNA]</scope>
    <source>
        <strain evidence="2 3">NCTC8258</strain>
    </source>
</reference>
<accession>A0A379W2S6</accession>
<name>A0A379W2S6_SALET</name>
<proteinExistence type="predicted"/>
<dbReference type="AlphaFoldDB" id="A0A379W2S6"/>